<dbReference type="SMART" id="SM00645">
    <property type="entry name" value="Pept_C1"/>
    <property type="match status" value="1"/>
</dbReference>
<comment type="similarity">
    <text evidence="1">Belongs to the peptidase C1 family.</text>
</comment>
<sequence>MPLTNIIPQIERRKRQVENDIVDFRPYMQPVANQMHCGGCWAFAMTAVLEGFFTINNHDIPALSVQQLLDCDRTMSSEFGLSNLGCGGGYFQVAIEYLKKKGLTSNEAYPFNGESSSSCQLLTPPEIPRMKSYDAGYVFANNETFDALDAAMEERVRRGPVAVGIAVNSNIYSYSEGVFDGTCGATINHAVVIVGFTSQYWIVRNSWGPSWGENGHIRILRHSGDPCKLTQYWAQPTEIGTYPQASSGTGNAIVVPNGTAGTTETTSHECCDGECCEWCDCGDEDDEEYFTSEEQKFLETSATMMEVTTTSALDSTTLEPTTSKTTGKPIKTTRSERKWVFQEVWFNQG</sequence>
<feature type="domain" description="Peptidase C1A papain C-terminal" evidence="2">
    <location>
        <begin position="18"/>
        <end position="237"/>
    </location>
</feature>
<gene>
    <name evidence="3" type="ORF">SVUK_LOCUS1430</name>
</gene>
<dbReference type="GO" id="GO:0008234">
    <property type="term" value="F:cysteine-type peptidase activity"/>
    <property type="evidence" value="ECO:0007669"/>
    <property type="project" value="InterPro"/>
</dbReference>
<evidence type="ECO:0000313" key="4">
    <source>
        <dbReference type="Proteomes" id="UP000270094"/>
    </source>
</evidence>
<dbReference type="PANTHER" id="PTHR12411">
    <property type="entry name" value="CYSTEINE PROTEASE FAMILY C1-RELATED"/>
    <property type="match status" value="1"/>
</dbReference>
<dbReference type="GO" id="GO:0006508">
    <property type="term" value="P:proteolysis"/>
    <property type="evidence" value="ECO:0007669"/>
    <property type="project" value="InterPro"/>
</dbReference>
<keyword evidence="4" id="KW-1185">Reference proteome</keyword>
<dbReference type="InterPro" id="IPR039417">
    <property type="entry name" value="Peptidase_C1A_papain-like"/>
</dbReference>
<dbReference type="AlphaFoldDB" id="A0A3P7KF21"/>
<dbReference type="OrthoDB" id="10253408at2759"/>
<reference evidence="3 4" key="1">
    <citation type="submission" date="2018-11" db="EMBL/GenBank/DDBJ databases">
        <authorList>
            <consortium name="Pathogen Informatics"/>
        </authorList>
    </citation>
    <scope>NUCLEOTIDE SEQUENCE [LARGE SCALE GENOMIC DNA]</scope>
</reference>
<dbReference type="Gene3D" id="3.90.70.10">
    <property type="entry name" value="Cysteine proteinases"/>
    <property type="match status" value="1"/>
</dbReference>
<dbReference type="Proteomes" id="UP000270094">
    <property type="component" value="Unassembled WGS sequence"/>
</dbReference>
<dbReference type="Pfam" id="PF00112">
    <property type="entry name" value="Peptidase_C1"/>
    <property type="match status" value="1"/>
</dbReference>
<organism evidence="3 4">
    <name type="scientific">Strongylus vulgaris</name>
    <name type="common">Blood worm</name>
    <dbReference type="NCBI Taxonomy" id="40348"/>
    <lineage>
        <taxon>Eukaryota</taxon>
        <taxon>Metazoa</taxon>
        <taxon>Ecdysozoa</taxon>
        <taxon>Nematoda</taxon>
        <taxon>Chromadorea</taxon>
        <taxon>Rhabditida</taxon>
        <taxon>Rhabditina</taxon>
        <taxon>Rhabditomorpha</taxon>
        <taxon>Strongyloidea</taxon>
        <taxon>Strongylidae</taxon>
        <taxon>Strongylus</taxon>
    </lineage>
</organism>
<dbReference type="InterPro" id="IPR038765">
    <property type="entry name" value="Papain-like_cys_pep_sf"/>
</dbReference>
<evidence type="ECO:0000313" key="3">
    <source>
        <dbReference type="EMBL" id="VDM66432.1"/>
    </source>
</evidence>
<dbReference type="SUPFAM" id="SSF54001">
    <property type="entry name" value="Cysteine proteinases"/>
    <property type="match status" value="1"/>
</dbReference>
<dbReference type="InterPro" id="IPR000668">
    <property type="entry name" value="Peptidase_C1A_C"/>
</dbReference>
<dbReference type="InterPro" id="IPR013128">
    <property type="entry name" value="Peptidase_C1A"/>
</dbReference>
<dbReference type="EMBL" id="UYYB01002800">
    <property type="protein sequence ID" value="VDM66432.1"/>
    <property type="molecule type" value="Genomic_DNA"/>
</dbReference>
<proteinExistence type="inferred from homology"/>
<dbReference type="CDD" id="cd02248">
    <property type="entry name" value="Peptidase_C1A"/>
    <property type="match status" value="1"/>
</dbReference>
<dbReference type="PRINTS" id="PR00705">
    <property type="entry name" value="PAPAIN"/>
</dbReference>
<name>A0A3P7KF21_STRVU</name>
<evidence type="ECO:0000256" key="1">
    <source>
        <dbReference type="ARBA" id="ARBA00008455"/>
    </source>
</evidence>
<accession>A0A3P7KF21</accession>
<evidence type="ECO:0000259" key="2">
    <source>
        <dbReference type="SMART" id="SM00645"/>
    </source>
</evidence>
<protein>
    <recommendedName>
        <fullName evidence="2">Peptidase C1A papain C-terminal domain-containing protein</fullName>
    </recommendedName>
</protein>